<dbReference type="SMART" id="SM00304">
    <property type="entry name" value="HAMP"/>
    <property type="match status" value="1"/>
</dbReference>
<evidence type="ECO:0000256" key="9">
    <source>
        <dbReference type="SAM" id="Phobius"/>
    </source>
</evidence>
<dbReference type="PROSITE" id="PS50111">
    <property type="entry name" value="CHEMOTAXIS_TRANSDUC_2"/>
    <property type="match status" value="1"/>
</dbReference>
<dbReference type="CDD" id="cd06225">
    <property type="entry name" value="HAMP"/>
    <property type="match status" value="1"/>
</dbReference>
<sequence length="566" mass="58507">MKNVLQRLAALSLATRIAGVGLLAIALAVLGLQAWSFQRFHAAETARLEQRLERDLQLLEAVTARLSGGAPWRLTETGQLARGDLMLDGANAIVDMVSRAGGGVATIFKGDERVATSVVRPDGTRATGTRLAAGPAYTAAITEGRTYRGENVILGTNHLTIYQPIRDASGRQLGLLFAGQSLAALAATEATLIRDGLAAGLVALLVVGLAGWWMIRRLLRPMGELGASVGRVTAGELDTAVPHLARRDEIGAMAQAIETLRLSRLETRTAREEAEAERGRTELMRREAALANAAALEAALAEASAKLNERASLTLAAASRLSDLAERATGEARKLGHGSEEATANVQAVAAAAEELAGSIAEITRQVTDASGIADRALTQAQQTDATVRGLSTAAQRIGEVVRLIETIAAQTNLLALNATIEAARAGEAGKGFAVVAGEVKSLALQTGKATEEIASQIGAIQTTTEGAAQAIAGIGQTIQELHAISAAIADGMAQQGEATREIARGVAQAAAATDIVSGGAHALSGEVAETDAAARELRGLAGELDASGRFLREEVSALAARQRQG</sequence>
<dbReference type="InterPro" id="IPR004090">
    <property type="entry name" value="Chemotax_Me-accpt_rcpt"/>
</dbReference>
<comment type="similarity">
    <text evidence="7">Belongs to the methyl-accepting chemotaxis (MCP) protein family.</text>
</comment>
<dbReference type="Pfam" id="PF17202">
    <property type="entry name" value="sCache_3_3"/>
    <property type="match status" value="1"/>
</dbReference>
<dbReference type="Gene3D" id="1.10.287.950">
    <property type="entry name" value="Methyl-accepting chemotaxis protein"/>
    <property type="match status" value="1"/>
</dbReference>
<keyword evidence="2" id="KW-1003">Cell membrane</keyword>
<dbReference type="Pfam" id="PF00015">
    <property type="entry name" value="MCPsignal"/>
    <property type="match status" value="1"/>
</dbReference>
<evidence type="ECO:0000313" key="12">
    <source>
        <dbReference type="EMBL" id="WPB83452.1"/>
    </source>
</evidence>
<dbReference type="PROSITE" id="PS50885">
    <property type="entry name" value="HAMP"/>
    <property type="match status" value="1"/>
</dbReference>
<feature type="transmembrane region" description="Helical" evidence="9">
    <location>
        <begin position="197"/>
        <end position="215"/>
    </location>
</feature>
<dbReference type="Gene3D" id="6.10.340.10">
    <property type="match status" value="1"/>
</dbReference>
<dbReference type="PANTHER" id="PTHR32089:SF112">
    <property type="entry name" value="LYSOZYME-LIKE PROTEIN-RELATED"/>
    <property type="match status" value="1"/>
</dbReference>
<gene>
    <name evidence="12" type="ORF">R9Z33_15220</name>
</gene>
<evidence type="ECO:0000256" key="8">
    <source>
        <dbReference type="PROSITE-ProRule" id="PRU00284"/>
    </source>
</evidence>
<dbReference type="EMBL" id="CP137852">
    <property type="protein sequence ID" value="WPB83452.1"/>
    <property type="molecule type" value="Genomic_DNA"/>
</dbReference>
<dbReference type="PRINTS" id="PR00260">
    <property type="entry name" value="CHEMTRNSDUCR"/>
</dbReference>
<dbReference type="InterPro" id="IPR033463">
    <property type="entry name" value="sCache_3"/>
</dbReference>
<feature type="domain" description="HAMP" evidence="11">
    <location>
        <begin position="216"/>
        <end position="270"/>
    </location>
</feature>
<keyword evidence="13" id="KW-1185">Reference proteome</keyword>
<dbReference type="InterPro" id="IPR003660">
    <property type="entry name" value="HAMP_dom"/>
</dbReference>
<dbReference type="PANTHER" id="PTHR32089">
    <property type="entry name" value="METHYL-ACCEPTING CHEMOTAXIS PROTEIN MCPB"/>
    <property type="match status" value="1"/>
</dbReference>
<dbReference type="SUPFAM" id="SSF103190">
    <property type="entry name" value="Sensory domain-like"/>
    <property type="match status" value="1"/>
</dbReference>
<keyword evidence="4 9" id="KW-1133">Transmembrane helix</keyword>
<dbReference type="SMART" id="SM00283">
    <property type="entry name" value="MA"/>
    <property type="match status" value="1"/>
</dbReference>
<keyword evidence="3 9" id="KW-0812">Transmembrane</keyword>
<evidence type="ECO:0000259" key="11">
    <source>
        <dbReference type="PROSITE" id="PS50885"/>
    </source>
</evidence>
<accession>A0ABZ0PD97</accession>
<dbReference type="SUPFAM" id="SSF58104">
    <property type="entry name" value="Methyl-accepting chemotaxis protein (MCP) signaling domain"/>
    <property type="match status" value="1"/>
</dbReference>
<evidence type="ECO:0000256" key="3">
    <source>
        <dbReference type="ARBA" id="ARBA00022692"/>
    </source>
</evidence>
<feature type="transmembrane region" description="Helical" evidence="9">
    <location>
        <begin position="13"/>
        <end position="32"/>
    </location>
</feature>
<evidence type="ECO:0000256" key="1">
    <source>
        <dbReference type="ARBA" id="ARBA00004651"/>
    </source>
</evidence>
<comment type="subcellular location">
    <subcellularLocation>
        <location evidence="1">Cell membrane</location>
        <topology evidence="1">Multi-pass membrane protein</topology>
    </subcellularLocation>
</comment>
<evidence type="ECO:0000313" key="13">
    <source>
        <dbReference type="Proteomes" id="UP001305521"/>
    </source>
</evidence>
<reference evidence="12 13" key="1">
    <citation type="submission" date="2023-11" db="EMBL/GenBank/DDBJ databases">
        <title>Arctic aerobic anoxygenic photoheterotroph Sediminicoccus rosea KRV36 adapts its photosynthesis to long days of polar summer.</title>
        <authorList>
            <person name="Tomasch J."/>
            <person name="Kopejtka K."/>
            <person name="Bily T."/>
            <person name="Gardiner A.T."/>
            <person name="Gardian Z."/>
            <person name="Shivaramu S."/>
            <person name="Koblizek M."/>
            <person name="Engelhardt F."/>
            <person name="Kaftan D."/>
        </authorList>
    </citation>
    <scope>NUCLEOTIDE SEQUENCE [LARGE SCALE GENOMIC DNA]</scope>
    <source>
        <strain evidence="12 13">R-30</strain>
    </source>
</reference>
<keyword evidence="5 9" id="KW-0472">Membrane</keyword>
<organism evidence="12 13">
    <name type="scientific">Sediminicoccus rosea</name>
    <dbReference type="NCBI Taxonomy" id="1225128"/>
    <lineage>
        <taxon>Bacteria</taxon>
        <taxon>Pseudomonadati</taxon>
        <taxon>Pseudomonadota</taxon>
        <taxon>Alphaproteobacteria</taxon>
        <taxon>Acetobacterales</taxon>
        <taxon>Roseomonadaceae</taxon>
        <taxon>Sediminicoccus</taxon>
    </lineage>
</organism>
<evidence type="ECO:0000256" key="6">
    <source>
        <dbReference type="ARBA" id="ARBA00023224"/>
    </source>
</evidence>
<dbReference type="InterPro" id="IPR004089">
    <property type="entry name" value="MCPsignal_dom"/>
</dbReference>
<evidence type="ECO:0000256" key="4">
    <source>
        <dbReference type="ARBA" id="ARBA00022989"/>
    </source>
</evidence>
<dbReference type="Pfam" id="PF00672">
    <property type="entry name" value="HAMP"/>
    <property type="match status" value="1"/>
</dbReference>
<evidence type="ECO:0000256" key="2">
    <source>
        <dbReference type="ARBA" id="ARBA00022475"/>
    </source>
</evidence>
<name>A0ABZ0PD97_9PROT</name>
<evidence type="ECO:0000256" key="5">
    <source>
        <dbReference type="ARBA" id="ARBA00023136"/>
    </source>
</evidence>
<feature type="domain" description="Methyl-accepting transducer" evidence="10">
    <location>
        <begin position="317"/>
        <end position="532"/>
    </location>
</feature>
<protein>
    <submittedName>
        <fullName evidence="12">Methyl-accepting chemotaxis protein</fullName>
    </submittedName>
</protein>
<proteinExistence type="inferred from homology"/>
<keyword evidence="6 8" id="KW-0807">Transducer</keyword>
<evidence type="ECO:0000259" key="10">
    <source>
        <dbReference type="PROSITE" id="PS50111"/>
    </source>
</evidence>
<dbReference type="RefSeq" id="WP_318647428.1">
    <property type="nucleotide sequence ID" value="NZ_CP137852.1"/>
</dbReference>
<dbReference type="InterPro" id="IPR029151">
    <property type="entry name" value="Sensor-like_sf"/>
</dbReference>
<dbReference type="Proteomes" id="UP001305521">
    <property type="component" value="Chromosome"/>
</dbReference>
<evidence type="ECO:0000256" key="7">
    <source>
        <dbReference type="ARBA" id="ARBA00029447"/>
    </source>
</evidence>